<keyword evidence="4" id="KW-1185">Reference proteome</keyword>
<dbReference type="InterPro" id="IPR002852">
    <property type="entry name" value="UPF0251"/>
</dbReference>
<protein>
    <recommendedName>
        <fullName evidence="2">UPF0251 protein CLOST_0709</fullName>
    </recommendedName>
</protein>
<gene>
    <name evidence="3" type="ordered locus">CLOST_0709</name>
</gene>
<dbReference type="KEGG" id="cst:CLOST_0709"/>
<dbReference type="Pfam" id="PF02001">
    <property type="entry name" value="DUF134"/>
    <property type="match status" value="1"/>
</dbReference>
<dbReference type="AlphaFoldDB" id="E3PWM0"/>
<proteinExistence type="inferred from homology"/>
<organism evidence="3 4">
    <name type="scientific">Acetoanaerobium sticklandii (strain ATCC 12662 / DSM 519 / JCM 1433 / CCUG 9281 / NCIMB 10654 / HF)</name>
    <name type="common">Clostridium sticklandii</name>
    <dbReference type="NCBI Taxonomy" id="499177"/>
    <lineage>
        <taxon>Bacteria</taxon>
        <taxon>Bacillati</taxon>
        <taxon>Bacillota</taxon>
        <taxon>Clostridia</taxon>
        <taxon>Peptostreptococcales</taxon>
        <taxon>Filifactoraceae</taxon>
        <taxon>Acetoanaerobium</taxon>
    </lineage>
</organism>
<name>E3PWM0_ACESD</name>
<sequence length="125" mass="14269">MPRPMKGRRVCKMPNVNKFGPLNVPKNPDEAIIMTVDEYETIRLIDLEGYKQEDCAKQMNVARTTVQGIYIEARKKIADSIVNGKILLIQGGEYKLCEEVHHNGEGACHGFRRQNCHRKKQDTSL</sequence>
<evidence type="ECO:0000256" key="1">
    <source>
        <dbReference type="ARBA" id="ARBA00009350"/>
    </source>
</evidence>
<dbReference type="PANTHER" id="PTHR37478:SF2">
    <property type="entry name" value="UPF0251 PROTEIN TK0562"/>
    <property type="match status" value="1"/>
</dbReference>
<dbReference type="STRING" id="1511.CLOST_0709"/>
<dbReference type="PANTHER" id="PTHR37478">
    <property type="match status" value="1"/>
</dbReference>
<dbReference type="eggNOG" id="COG1342">
    <property type="taxonomic scope" value="Bacteria"/>
</dbReference>
<dbReference type="EMBL" id="FP565809">
    <property type="protein sequence ID" value="CBH20835.1"/>
    <property type="molecule type" value="Genomic_DNA"/>
</dbReference>
<accession>E3PWM0</accession>
<dbReference type="BioCyc" id="CSTI499177:GJE9-753-MONOMER"/>
<comment type="similarity">
    <text evidence="1 2">Belongs to the UPF0251 family.</text>
</comment>
<dbReference type="SUPFAM" id="SSF88659">
    <property type="entry name" value="Sigma3 and sigma4 domains of RNA polymerase sigma factors"/>
    <property type="match status" value="1"/>
</dbReference>
<evidence type="ECO:0000256" key="2">
    <source>
        <dbReference type="HAMAP-Rule" id="MF_00674"/>
    </source>
</evidence>
<dbReference type="HOGENOM" id="CLU_094511_1_0_9"/>
<dbReference type="Proteomes" id="UP000007041">
    <property type="component" value="Chromosome"/>
</dbReference>
<dbReference type="HAMAP" id="MF_00674">
    <property type="entry name" value="UPF0251"/>
    <property type="match status" value="1"/>
</dbReference>
<evidence type="ECO:0000313" key="3">
    <source>
        <dbReference type="EMBL" id="CBH20835.1"/>
    </source>
</evidence>
<reference evidence="4" key="1">
    <citation type="journal article" date="2010" name="BMC Genomics">
        <title>Clostridium sticklandii, a specialist in amino acid degradation:revisiting its metabolism through its genome sequence.</title>
        <authorList>
            <person name="Fonknechten N."/>
            <person name="Chaussonnerie S."/>
            <person name="Tricot S."/>
            <person name="Lajus A."/>
            <person name="Andreesen J.R."/>
            <person name="Perchat N."/>
            <person name="Pelletier E."/>
            <person name="Gouyvenoux M."/>
            <person name="Barbe V."/>
            <person name="Salanoubat M."/>
            <person name="Le Paslier D."/>
            <person name="Weissenbach J."/>
            <person name="Cohen G.N."/>
            <person name="Kreimeyer A."/>
        </authorList>
    </citation>
    <scope>NUCLEOTIDE SEQUENCE [LARGE SCALE GENOMIC DNA]</scope>
    <source>
        <strain evidence="4">ATCC 12662 / DSM 519 / JCM 1433 / CCUG 9281 / NCIMB 10654 / HF</strain>
    </source>
</reference>
<evidence type="ECO:0000313" key="4">
    <source>
        <dbReference type="Proteomes" id="UP000007041"/>
    </source>
</evidence>
<dbReference type="InterPro" id="IPR013324">
    <property type="entry name" value="RNA_pol_sigma_r3/r4-like"/>
</dbReference>